<dbReference type="GO" id="GO:0005524">
    <property type="term" value="F:ATP binding"/>
    <property type="evidence" value="ECO:0007669"/>
    <property type="project" value="UniProtKB-UniRule"/>
</dbReference>
<dbReference type="GO" id="GO:0016459">
    <property type="term" value="C:myosin complex"/>
    <property type="evidence" value="ECO:0007669"/>
    <property type="project" value="UniProtKB-KW"/>
</dbReference>
<comment type="similarity">
    <text evidence="7">Belongs to the TRAFAC class myosin-kinesin ATPase superfamily. Myosin family.</text>
</comment>
<evidence type="ECO:0000259" key="9">
    <source>
        <dbReference type="PROSITE" id="PS50222"/>
    </source>
</evidence>
<keyword evidence="6 7" id="KW-0009">Actin-binding</keyword>
<dbReference type="OrthoDB" id="6108017at2759"/>
<dbReference type="FunFam" id="1.10.10.820:FF:000001">
    <property type="entry name" value="Myosin heavy chain"/>
    <property type="match status" value="1"/>
</dbReference>
<dbReference type="GO" id="GO:0000146">
    <property type="term" value="F:microfilament motor activity"/>
    <property type="evidence" value="ECO:0007669"/>
    <property type="project" value="TreeGrafter"/>
</dbReference>
<accession>A0A0M0J3Q0</accession>
<feature type="region of interest" description="Disordered" evidence="8">
    <location>
        <begin position="1287"/>
        <end position="1308"/>
    </location>
</feature>
<dbReference type="GO" id="GO:0051015">
    <property type="term" value="F:actin filament binding"/>
    <property type="evidence" value="ECO:0007669"/>
    <property type="project" value="TreeGrafter"/>
</dbReference>
<keyword evidence="5 7" id="KW-0505">Motor protein</keyword>
<dbReference type="Pfam" id="PF13499">
    <property type="entry name" value="EF-hand_7"/>
    <property type="match status" value="1"/>
</dbReference>
<evidence type="ECO:0000256" key="5">
    <source>
        <dbReference type="ARBA" id="ARBA00023175"/>
    </source>
</evidence>
<dbReference type="Pfam" id="PF00063">
    <property type="entry name" value="Myosin_head"/>
    <property type="match status" value="1"/>
</dbReference>
<dbReference type="PRINTS" id="PR00193">
    <property type="entry name" value="MYOSINHEAVY"/>
</dbReference>
<dbReference type="PROSITE" id="PS50096">
    <property type="entry name" value="IQ"/>
    <property type="match status" value="1"/>
</dbReference>
<feature type="domain" description="EF-hand" evidence="9">
    <location>
        <begin position="1069"/>
        <end position="1104"/>
    </location>
</feature>
<gene>
    <name evidence="11" type="ORF">Ctob_003940</name>
</gene>
<dbReference type="EMBL" id="JWZX01003406">
    <property type="protein sequence ID" value="KOO20878.1"/>
    <property type="molecule type" value="Genomic_DNA"/>
</dbReference>
<dbReference type="Gene3D" id="3.40.850.10">
    <property type="entry name" value="Kinesin motor domain"/>
    <property type="match status" value="1"/>
</dbReference>
<organism evidence="11 12">
    <name type="scientific">Chrysochromulina tobinii</name>
    <dbReference type="NCBI Taxonomy" id="1460289"/>
    <lineage>
        <taxon>Eukaryota</taxon>
        <taxon>Haptista</taxon>
        <taxon>Haptophyta</taxon>
        <taxon>Prymnesiophyceae</taxon>
        <taxon>Prymnesiales</taxon>
        <taxon>Chrysochromulinaceae</taxon>
        <taxon>Chrysochromulina</taxon>
    </lineage>
</organism>
<dbReference type="SUPFAM" id="SSF47473">
    <property type="entry name" value="EF-hand"/>
    <property type="match status" value="1"/>
</dbReference>
<evidence type="ECO:0000256" key="3">
    <source>
        <dbReference type="ARBA" id="ARBA00022840"/>
    </source>
</evidence>
<dbReference type="GO" id="GO:0005509">
    <property type="term" value="F:calcium ion binding"/>
    <property type="evidence" value="ECO:0007669"/>
    <property type="project" value="InterPro"/>
</dbReference>
<feature type="domain" description="Myosin motor" evidence="10">
    <location>
        <begin position="30"/>
        <end position="722"/>
    </location>
</feature>
<dbReference type="Gene3D" id="1.10.10.820">
    <property type="match status" value="1"/>
</dbReference>
<evidence type="ECO:0000256" key="6">
    <source>
        <dbReference type="ARBA" id="ARBA00023203"/>
    </source>
</evidence>
<keyword evidence="2" id="KW-0106">Calcium</keyword>
<dbReference type="Gene3D" id="1.20.5.4820">
    <property type="match status" value="1"/>
</dbReference>
<proteinExistence type="inferred from homology"/>
<comment type="caution">
    <text evidence="11">The sequence shown here is derived from an EMBL/GenBank/DDBJ whole genome shotgun (WGS) entry which is preliminary data.</text>
</comment>
<feature type="compositionally biased region" description="Basic and acidic residues" evidence="8">
    <location>
        <begin position="1288"/>
        <end position="1303"/>
    </location>
</feature>
<dbReference type="InterPro" id="IPR027417">
    <property type="entry name" value="P-loop_NTPase"/>
</dbReference>
<dbReference type="PROSITE" id="PS00018">
    <property type="entry name" value="EF_HAND_1"/>
    <property type="match status" value="2"/>
</dbReference>
<feature type="domain" description="EF-hand" evidence="9">
    <location>
        <begin position="1029"/>
        <end position="1064"/>
    </location>
</feature>
<dbReference type="InterPro" id="IPR001609">
    <property type="entry name" value="Myosin_head_motor_dom-like"/>
</dbReference>
<keyword evidence="4 7" id="KW-0518">Myosin</keyword>
<dbReference type="Gene3D" id="1.20.120.720">
    <property type="entry name" value="Myosin VI head, motor domain, U50 subdomain"/>
    <property type="match status" value="1"/>
</dbReference>
<evidence type="ECO:0000256" key="2">
    <source>
        <dbReference type="ARBA" id="ARBA00022837"/>
    </source>
</evidence>
<dbReference type="CDD" id="cd00051">
    <property type="entry name" value="EFh"/>
    <property type="match status" value="1"/>
</dbReference>
<dbReference type="SUPFAM" id="SSF52540">
    <property type="entry name" value="P-loop containing nucleoside triphosphate hydrolases"/>
    <property type="match status" value="1"/>
</dbReference>
<sequence length="1395" mass="154361">MPAAVGTGAIVKEQQGTIAKVVTGKVVMAPTVPDCCQLTELTEATVLTNIERRYMDNKMYTFTGNILLAVNPYERLPIYEEQYMARFPDVAISKAEPHVFASAEEAYQRIRKDRRAQSIVVSGESGAGKTETNKYLMRYLAWRSRGGKGGTGGADLANAILQSNPILEGFGNAKTGRNNNSSRFGKFIRIHFDPKGGVGGAVMSTYLLEKSRVVFQGPNERNYHSFYMLQAGASAGERASFSLEPGPEKYAFLNQSGCYANTGWGEDSKEYAAMRTAMSAVGLNETTQLEMLSVLASTMHLGNVDFNKVANEEYACAADEARLALASHLLGCEDVGPLLLQRSMKVPGAVYNIQLTPPQATAARNAFGKQVYCLLFDWIVARINDSIRGNANDAMPFIGLLDVFGFEIFEVNSFEQLCINFANEKLHQFFLKFVFKMEEEIYKAEAIAGIKIEYSDNQPCIDLIERPPMGIFKLLDSMCKTPKATDVKFCTSIFDEHAKPGKQHAHLVVPKRRPREDTEFSVRHFAGEVRYACTNFLEKNNDSLDTSFKDMLLQASNGVTRALAQIAADRDESATAGNAKSGARSVGGFASVSKRFVDDINSLVNTLNMTTAHFVRCMKPNARFKKLDFDRAMIKTQLQCNGTLEAVQLMRHGYPNRVPYDLMFDRYKKHLLSVPGVKDLTPAQFCEVLAAIANLDASDYALGVTKMFLKAGKGKFLEELKEKPIDEVLPVLKAKMIEWERRRRALPLIAKFLHMQVKRCRYKRERRLAVYVQSHRRGVLARRAFKAKLAAHRAATEAARIAKAEAARSGHAHRPSTLSAEVAKAEAQAREYAEVQAEVAAEMGLSEQVAESTAAAEALGGEKASVAAKALQEKYGLGGAGKGRAARGAFDLMSPRSSEKLAAEAVTLPEILDPKALQALLQGMDYSMMETEIEAIVLKAKTEARLRERQRIHEITEAVRLEAQRKLKYHVSLAQKQIREELNQRVTAEVKSHAMVQKASFTAEGERCTLRVVQQKDHSETFTKTLKTKEVDAIRAMFKQWDVDGDGAISYSEFIAVMKSVAERQGKPFSEKRVQAMFALADLDKNGSVDFAEFLVMQVQKADRAKLKAELGADGAGASDDSRFLGVGASPGLERLKEVLSEKKGANGKDRVGTGDHASIASFSDLASATDLEPGAPLTEAIDLGPQFLREYLRFNRNGNGCLELEQFVAVLETTLLKRGLRVYRKQLEGMFRAADFDEDGIVELHQFVQLDSVKRYFDTLQKREIQHQQQAREQNEAQQRAVVLQHQKQEAERQAGDRRRSQEIAYRQQQQANVYAASMPQVPPSPGWDASSPAMRPPMSEGEALLSHRLDQAQRQLAMVAQVNAVERDLQLALQMGAGSTSAGTGRSAQVNGP</sequence>
<dbReference type="GO" id="GO:0005737">
    <property type="term" value="C:cytoplasm"/>
    <property type="evidence" value="ECO:0007669"/>
    <property type="project" value="TreeGrafter"/>
</dbReference>
<evidence type="ECO:0000313" key="11">
    <source>
        <dbReference type="EMBL" id="KOO20878.1"/>
    </source>
</evidence>
<dbReference type="Gene3D" id="1.20.58.530">
    <property type="match status" value="1"/>
</dbReference>
<evidence type="ECO:0000313" key="12">
    <source>
        <dbReference type="Proteomes" id="UP000037460"/>
    </source>
</evidence>
<name>A0A0M0J3Q0_9EUKA</name>
<dbReference type="GO" id="GO:0007015">
    <property type="term" value="P:actin filament organization"/>
    <property type="evidence" value="ECO:0007669"/>
    <property type="project" value="TreeGrafter"/>
</dbReference>
<dbReference type="PANTHER" id="PTHR13140">
    <property type="entry name" value="MYOSIN"/>
    <property type="match status" value="1"/>
</dbReference>
<evidence type="ECO:0000256" key="8">
    <source>
        <dbReference type="SAM" id="MobiDB-lite"/>
    </source>
</evidence>
<dbReference type="Proteomes" id="UP000037460">
    <property type="component" value="Unassembled WGS sequence"/>
</dbReference>
<dbReference type="GO" id="GO:0016020">
    <property type="term" value="C:membrane"/>
    <property type="evidence" value="ECO:0007669"/>
    <property type="project" value="TreeGrafter"/>
</dbReference>
<dbReference type="PROSITE" id="PS51456">
    <property type="entry name" value="MYOSIN_MOTOR"/>
    <property type="match status" value="1"/>
</dbReference>
<reference evidence="12" key="1">
    <citation type="journal article" date="2015" name="PLoS Genet.">
        <title>Genome Sequence and Transcriptome Analyses of Chrysochromulina tobin: Metabolic Tools for Enhanced Algal Fitness in the Prominent Order Prymnesiales (Haptophyceae).</title>
        <authorList>
            <person name="Hovde B.T."/>
            <person name="Deodato C.R."/>
            <person name="Hunsperger H.M."/>
            <person name="Ryken S.A."/>
            <person name="Yost W."/>
            <person name="Jha R.K."/>
            <person name="Patterson J."/>
            <person name="Monnat R.J. Jr."/>
            <person name="Barlow S.B."/>
            <person name="Starkenburg S.R."/>
            <person name="Cattolico R.A."/>
        </authorList>
    </citation>
    <scope>NUCLEOTIDE SEQUENCE</scope>
    <source>
        <strain evidence="12">CCMP291</strain>
    </source>
</reference>
<dbReference type="SMART" id="SM00054">
    <property type="entry name" value="EFh"/>
    <property type="match status" value="3"/>
</dbReference>
<dbReference type="PANTHER" id="PTHR13140:SF845">
    <property type="entry name" value="MYOSIN-LIKE PROTEIN"/>
    <property type="match status" value="1"/>
</dbReference>
<dbReference type="PROSITE" id="PS50222">
    <property type="entry name" value="EF_HAND_2"/>
    <property type="match status" value="2"/>
</dbReference>
<evidence type="ECO:0000256" key="1">
    <source>
        <dbReference type="ARBA" id="ARBA00022741"/>
    </source>
</evidence>
<protein>
    <submittedName>
        <fullName evidence="11">Myosin</fullName>
    </submittedName>
</protein>
<dbReference type="CDD" id="cd00124">
    <property type="entry name" value="MYSc"/>
    <property type="match status" value="1"/>
</dbReference>
<evidence type="ECO:0000259" key="10">
    <source>
        <dbReference type="PROSITE" id="PS51456"/>
    </source>
</evidence>
<dbReference type="SMART" id="SM00242">
    <property type="entry name" value="MYSc"/>
    <property type="match status" value="1"/>
</dbReference>
<dbReference type="InterPro" id="IPR011992">
    <property type="entry name" value="EF-hand-dom_pair"/>
</dbReference>
<evidence type="ECO:0000256" key="4">
    <source>
        <dbReference type="ARBA" id="ARBA00023123"/>
    </source>
</evidence>
<dbReference type="InterPro" id="IPR036961">
    <property type="entry name" value="Kinesin_motor_dom_sf"/>
</dbReference>
<feature type="region of interest" description="Actin-binding" evidence="7">
    <location>
        <begin position="600"/>
        <end position="622"/>
    </location>
</feature>
<dbReference type="InterPro" id="IPR018247">
    <property type="entry name" value="EF_Hand_1_Ca_BS"/>
</dbReference>
<keyword evidence="3 7" id="KW-0067">ATP-binding</keyword>
<dbReference type="Gene3D" id="1.10.238.10">
    <property type="entry name" value="EF-hand"/>
    <property type="match status" value="2"/>
</dbReference>
<keyword evidence="1 7" id="KW-0547">Nucleotide-binding</keyword>
<keyword evidence="12" id="KW-1185">Reference proteome</keyword>
<feature type="binding site" evidence="7">
    <location>
        <begin position="123"/>
        <end position="130"/>
    </location>
    <ligand>
        <name>ATP</name>
        <dbReference type="ChEBI" id="CHEBI:30616"/>
    </ligand>
</feature>
<evidence type="ECO:0000256" key="7">
    <source>
        <dbReference type="PROSITE-ProRule" id="PRU00782"/>
    </source>
</evidence>
<dbReference type="InterPro" id="IPR002048">
    <property type="entry name" value="EF_hand_dom"/>
</dbReference>